<proteinExistence type="predicted"/>
<organism evidence="1">
    <name type="scientific">Salix viminalis</name>
    <name type="common">Common osier</name>
    <name type="synonym">Basket willow</name>
    <dbReference type="NCBI Taxonomy" id="40686"/>
    <lineage>
        <taxon>Eukaryota</taxon>
        <taxon>Viridiplantae</taxon>
        <taxon>Streptophyta</taxon>
        <taxon>Embryophyta</taxon>
        <taxon>Tracheophyta</taxon>
        <taxon>Spermatophyta</taxon>
        <taxon>Magnoliopsida</taxon>
        <taxon>eudicotyledons</taxon>
        <taxon>Gunneridae</taxon>
        <taxon>Pentapetalae</taxon>
        <taxon>rosids</taxon>
        <taxon>fabids</taxon>
        <taxon>Malpighiales</taxon>
        <taxon>Salicaceae</taxon>
        <taxon>Saliceae</taxon>
        <taxon>Salix</taxon>
    </lineage>
</organism>
<protein>
    <submittedName>
        <fullName evidence="1">Uncharacterized protein</fullName>
    </submittedName>
</protein>
<gene>
    <name evidence="1" type="ORF">SVIM_LOCUS2268</name>
</gene>
<reference evidence="1" key="1">
    <citation type="submission" date="2019-03" db="EMBL/GenBank/DDBJ databases">
        <authorList>
            <person name="Mank J."/>
            <person name="Almeida P."/>
        </authorList>
    </citation>
    <scope>NUCLEOTIDE SEQUENCE</scope>
    <source>
        <strain evidence="1">78183</strain>
    </source>
</reference>
<dbReference type="EMBL" id="CAADRP010000001">
    <property type="protein sequence ID" value="VFU20026.1"/>
    <property type="molecule type" value="Genomic_DNA"/>
</dbReference>
<dbReference type="AlphaFoldDB" id="A0A6N2K5Q5"/>
<evidence type="ECO:0000313" key="1">
    <source>
        <dbReference type="EMBL" id="VFU20026.1"/>
    </source>
</evidence>
<name>A0A6N2K5Q5_SALVM</name>
<accession>A0A6N2K5Q5</accession>
<sequence length="175" mass="20089">MNEKHNQDQSSNICFVNCDSCLQSNQIKTASNFYRQQLLPRGGKRGTHYTDVRLEGKQTESARKVARICLHLWTEALCMEEIPSITSCKKMTGSVYDEPLPGMNYRTRKFFLPFESILGLYMCIPQHSKGLVTRESPADFHVILSMKSIFAGHDAIKIPCDRDEESCQFLFDKNR</sequence>